<dbReference type="SMART" id="SM00034">
    <property type="entry name" value="CLECT"/>
    <property type="match status" value="1"/>
</dbReference>
<dbReference type="SUPFAM" id="SSF56436">
    <property type="entry name" value="C-type lectin-like"/>
    <property type="match status" value="1"/>
</dbReference>
<dbReference type="PROSITE" id="PS50041">
    <property type="entry name" value="C_TYPE_LECTIN_2"/>
    <property type="match status" value="1"/>
</dbReference>
<comment type="caution">
    <text evidence="3">The sequence shown here is derived from an EMBL/GenBank/DDBJ whole genome shotgun (WGS) entry which is preliminary data.</text>
</comment>
<dbReference type="InterPro" id="IPR050111">
    <property type="entry name" value="C-type_lectin/snaclec_domain"/>
</dbReference>
<reference evidence="3 4" key="1">
    <citation type="submission" date="2022-12" db="EMBL/GenBank/DDBJ databases">
        <title>Chromosome-level genome of Tegillarca granosa.</title>
        <authorList>
            <person name="Kim J."/>
        </authorList>
    </citation>
    <scope>NUCLEOTIDE SEQUENCE [LARGE SCALE GENOMIC DNA]</scope>
    <source>
        <strain evidence="3">Teg-2019</strain>
        <tissue evidence="3">Adductor muscle</tissue>
    </source>
</reference>
<proteinExistence type="predicted"/>
<evidence type="ECO:0000256" key="1">
    <source>
        <dbReference type="ARBA" id="ARBA00023157"/>
    </source>
</evidence>
<dbReference type="Gene3D" id="3.10.100.10">
    <property type="entry name" value="Mannose-Binding Protein A, subunit A"/>
    <property type="match status" value="1"/>
</dbReference>
<organism evidence="3 4">
    <name type="scientific">Tegillarca granosa</name>
    <name type="common">Malaysian cockle</name>
    <name type="synonym">Anadara granosa</name>
    <dbReference type="NCBI Taxonomy" id="220873"/>
    <lineage>
        <taxon>Eukaryota</taxon>
        <taxon>Metazoa</taxon>
        <taxon>Spiralia</taxon>
        <taxon>Lophotrochozoa</taxon>
        <taxon>Mollusca</taxon>
        <taxon>Bivalvia</taxon>
        <taxon>Autobranchia</taxon>
        <taxon>Pteriomorphia</taxon>
        <taxon>Arcoida</taxon>
        <taxon>Arcoidea</taxon>
        <taxon>Arcidae</taxon>
        <taxon>Tegillarca</taxon>
    </lineage>
</organism>
<gene>
    <name evidence="3" type="ORF">KUTeg_009116</name>
</gene>
<name>A0ABQ9FAN5_TEGGR</name>
<dbReference type="Pfam" id="PF00059">
    <property type="entry name" value="Lectin_C"/>
    <property type="match status" value="1"/>
</dbReference>
<feature type="domain" description="C-type lectin" evidence="2">
    <location>
        <begin position="13"/>
        <end position="114"/>
    </location>
</feature>
<dbReference type="InterPro" id="IPR018378">
    <property type="entry name" value="C-type_lectin_CS"/>
</dbReference>
<evidence type="ECO:0000259" key="2">
    <source>
        <dbReference type="PROSITE" id="PS50041"/>
    </source>
</evidence>
<sequence length="132" mass="15371">MKIMLFVFFKTDCKKYDSHGSLASIDSAAKMTFVSDILKVLNYLGHSKHWIGANDYAIEGQWRWIKTGQAVQYFKWAVDEPNVVGDGPEDCATIQNYNGTYLWNDEDCSKHRYYYICETPYVHVLTILFHQL</sequence>
<dbReference type="PANTHER" id="PTHR22803">
    <property type="entry name" value="MANNOSE, PHOSPHOLIPASE, LECTIN RECEPTOR RELATED"/>
    <property type="match status" value="1"/>
</dbReference>
<dbReference type="InterPro" id="IPR016187">
    <property type="entry name" value="CTDL_fold"/>
</dbReference>
<dbReference type="InterPro" id="IPR016186">
    <property type="entry name" value="C-type_lectin-like/link_sf"/>
</dbReference>
<dbReference type="Proteomes" id="UP001217089">
    <property type="component" value="Unassembled WGS sequence"/>
</dbReference>
<evidence type="ECO:0000313" key="4">
    <source>
        <dbReference type="Proteomes" id="UP001217089"/>
    </source>
</evidence>
<dbReference type="EMBL" id="JARBDR010000376">
    <property type="protein sequence ID" value="KAJ8313330.1"/>
    <property type="molecule type" value="Genomic_DNA"/>
</dbReference>
<dbReference type="InterPro" id="IPR001304">
    <property type="entry name" value="C-type_lectin-like"/>
</dbReference>
<evidence type="ECO:0000313" key="3">
    <source>
        <dbReference type="EMBL" id="KAJ8313330.1"/>
    </source>
</evidence>
<dbReference type="PROSITE" id="PS00615">
    <property type="entry name" value="C_TYPE_LECTIN_1"/>
    <property type="match status" value="1"/>
</dbReference>
<keyword evidence="1" id="KW-1015">Disulfide bond</keyword>
<protein>
    <recommendedName>
        <fullName evidence="2">C-type lectin domain-containing protein</fullName>
    </recommendedName>
</protein>
<accession>A0ABQ9FAN5</accession>
<keyword evidence="4" id="KW-1185">Reference proteome</keyword>
<dbReference type="CDD" id="cd00037">
    <property type="entry name" value="CLECT"/>
    <property type="match status" value="1"/>
</dbReference>